<dbReference type="RefSeq" id="XP_001595246.1">
    <property type="nucleotide sequence ID" value="XM_001595196.1"/>
</dbReference>
<keyword evidence="1" id="KW-0863">Zinc-finger</keyword>
<dbReference type="InterPro" id="IPR001878">
    <property type="entry name" value="Znf_CCHC"/>
</dbReference>
<feature type="domain" description="CCHC-type" evidence="2">
    <location>
        <begin position="102"/>
        <end position="117"/>
    </location>
</feature>
<dbReference type="GO" id="GO:0003676">
    <property type="term" value="F:nucleic acid binding"/>
    <property type="evidence" value="ECO:0007669"/>
    <property type="project" value="InterPro"/>
</dbReference>
<dbReference type="OrthoDB" id="3565041at2759"/>
<dbReference type="VEuPathDB" id="FungiDB:sscle_07g057390"/>
<dbReference type="Gene3D" id="4.10.60.10">
    <property type="entry name" value="Zinc finger, CCHC-type"/>
    <property type="match status" value="1"/>
</dbReference>
<proteinExistence type="predicted"/>
<dbReference type="AlphaFoldDB" id="A0A1D9Q7V8"/>
<evidence type="ECO:0000259" key="2">
    <source>
        <dbReference type="PROSITE" id="PS50158"/>
    </source>
</evidence>
<dbReference type="PANTHER" id="PTHR15503">
    <property type="entry name" value="LDOC1 RELATED"/>
    <property type="match status" value="1"/>
</dbReference>
<sequence length="168" mass="20221">MSHYRKGLKPKVRLELDRNCIWEDLNELIEESIKADEILYEYQKERRSFNIHRNRDRGKYYKNEGRPRENRQSYGELMQLNAMFKNKLPKEEVERRRKDKLCFECGKPGYRVRDCRSKRSSGGGYHKKFGKSQFNATFVPQLYTSNPIEDDSYECEECQKEIDAMLQD</sequence>
<dbReference type="GO" id="GO:0008270">
    <property type="term" value="F:zinc ion binding"/>
    <property type="evidence" value="ECO:0007669"/>
    <property type="project" value="UniProtKB-KW"/>
</dbReference>
<accession>A0A1D9Q7V8</accession>
<evidence type="ECO:0000313" key="3">
    <source>
        <dbReference type="EMBL" id="APA10969.1"/>
    </source>
</evidence>
<organism evidence="3 4">
    <name type="scientific">Sclerotinia sclerotiorum (strain ATCC 18683 / 1980 / Ss-1)</name>
    <name type="common">White mold</name>
    <name type="synonym">Whetzelinia sclerotiorum</name>
    <dbReference type="NCBI Taxonomy" id="665079"/>
    <lineage>
        <taxon>Eukaryota</taxon>
        <taxon>Fungi</taxon>
        <taxon>Dikarya</taxon>
        <taxon>Ascomycota</taxon>
        <taxon>Pezizomycotina</taxon>
        <taxon>Leotiomycetes</taxon>
        <taxon>Helotiales</taxon>
        <taxon>Sclerotiniaceae</taxon>
        <taxon>Sclerotinia</taxon>
    </lineage>
</organism>
<protein>
    <recommendedName>
        <fullName evidence="2">CCHC-type domain-containing protein</fullName>
    </recommendedName>
</protein>
<dbReference type="PROSITE" id="PS50158">
    <property type="entry name" value="ZF_CCHC"/>
    <property type="match status" value="1"/>
</dbReference>
<evidence type="ECO:0000313" key="4">
    <source>
        <dbReference type="Proteomes" id="UP000177798"/>
    </source>
</evidence>
<keyword evidence="1" id="KW-0862">Zinc</keyword>
<evidence type="ECO:0000256" key="1">
    <source>
        <dbReference type="PROSITE-ProRule" id="PRU00047"/>
    </source>
</evidence>
<dbReference type="PANTHER" id="PTHR15503:SF22">
    <property type="entry name" value="TRANSPOSON TY3-I GAG POLYPROTEIN"/>
    <property type="match status" value="1"/>
</dbReference>
<dbReference type="InterPro" id="IPR032567">
    <property type="entry name" value="RTL1-rel"/>
</dbReference>
<gene>
    <name evidence="3" type="ORF">sscle_07g057390</name>
</gene>
<reference evidence="4" key="1">
    <citation type="journal article" date="2017" name="Genome Biol. Evol.">
        <title>The complete genome sequence of the phytopathogenic fungus Sclerotinia sclerotiorum reveals insights into the genome architecture of broad host range pathogens.</title>
        <authorList>
            <person name="Derbyshire M."/>
            <person name="Denton-Giles M."/>
            <person name="Hegedus D."/>
            <person name="Seifbarghy S."/>
            <person name="Rollins J."/>
            <person name="van Kan J."/>
            <person name="Seidl M.F."/>
            <person name="Faino L."/>
            <person name="Mbengue M."/>
            <person name="Navaud O."/>
            <person name="Raffaele S."/>
            <person name="Hammond-Kosack K."/>
            <person name="Heard S."/>
            <person name="Oliver R."/>
        </authorList>
    </citation>
    <scope>NUCLEOTIDE SEQUENCE [LARGE SCALE GENOMIC DNA]</scope>
    <source>
        <strain evidence="4">ATCC 18683 / 1980 / Ss-1</strain>
    </source>
</reference>
<dbReference type="EMBL" id="CP017820">
    <property type="protein sequence ID" value="APA10969.1"/>
    <property type="molecule type" value="Genomic_DNA"/>
</dbReference>
<dbReference type="InterPro" id="IPR036875">
    <property type="entry name" value="Znf_CCHC_sf"/>
</dbReference>
<name>A0A1D9Q7V8_SCLS1</name>
<keyword evidence="1" id="KW-0479">Metal-binding</keyword>
<dbReference type="Proteomes" id="UP000177798">
    <property type="component" value="Chromosome 7"/>
</dbReference>
<dbReference type="SUPFAM" id="SSF57756">
    <property type="entry name" value="Retrovirus zinc finger-like domains"/>
    <property type="match status" value="1"/>
</dbReference>
<dbReference type="KEGG" id="ssl:SS1G_03335"/>